<organism evidence="1 2">
    <name type="scientific">Eretmocerus hayati</name>
    <dbReference type="NCBI Taxonomy" id="131215"/>
    <lineage>
        <taxon>Eukaryota</taxon>
        <taxon>Metazoa</taxon>
        <taxon>Ecdysozoa</taxon>
        <taxon>Arthropoda</taxon>
        <taxon>Hexapoda</taxon>
        <taxon>Insecta</taxon>
        <taxon>Pterygota</taxon>
        <taxon>Neoptera</taxon>
        <taxon>Endopterygota</taxon>
        <taxon>Hymenoptera</taxon>
        <taxon>Apocrita</taxon>
        <taxon>Proctotrupomorpha</taxon>
        <taxon>Chalcidoidea</taxon>
        <taxon>Aphelinidae</taxon>
        <taxon>Aphelininae</taxon>
        <taxon>Eretmocerus</taxon>
    </lineage>
</organism>
<protein>
    <submittedName>
        <fullName evidence="1">Uncharacterized protein</fullName>
    </submittedName>
</protein>
<sequence length="105" mass="12088">MTDQIDVRPEERAALIRAGITDPMQQVLRCNKSWRWRCIIVSILMLTLQMTKLMLMAEADMDCMDSWSYGPLQLATPRATRILNQDVRWKMVKMLTSAVDLPSSS</sequence>
<name>A0ACC2N2V6_9HYME</name>
<dbReference type="EMBL" id="CM056744">
    <property type="protein sequence ID" value="KAJ8665051.1"/>
    <property type="molecule type" value="Genomic_DNA"/>
</dbReference>
<keyword evidence="2" id="KW-1185">Reference proteome</keyword>
<proteinExistence type="predicted"/>
<accession>A0ACC2N2V6</accession>
<evidence type="ECO:0000313" key="2">
    <source>
        <dbReference type="Proteomes" id="UP001239111"/>
    </source>
</evidence>
<reference evidence="1" key="1">
    <citation type="submission" date="2023-04" db="EMBL/GenBank/DDBJ databases">
        <title>A chromosome-level genome assembly of the parasitoid wasp Eretmocerus hayati.</title>
        <authorList>
            <person name="Zhong Y."/>
            <person name="Liu S."/>
            <person name="Liu Y."/>
        </authorList>
    </citation>
    <scope>NUCLEOTIDE SEQUENCE</scope>
    <source>
        <strain evidence="1">ZJU_SS_LIU_2023</strain>
    </source>
</reference>
<gene>
    <name evidence="1" type="ORF">QAD02_006713</name>
</gene>
<comment type="caution">
    <text evidence="1">The sequence shown here is derived from an EMBL/GenBank/DDBJ whole genome shotgun (WGS) entry which is preliminary data.</text>
</comment>
<dbReference type="Proteomes" id="UP001239111">
    <property type="component" value="Chromosome 4"/>
</dbReference>
<evidence type="ECO:0000313" key="1">
    <source>
        <dbReference type="EMBL" id="KAJ8665051.1"/>
    </source>
</evidence>